<dbReference type="GO" id="GO:0005829">
    <property type="term" value="C:cytosol"/>
    <property type="evidence" value="ECO:0007669"/>
    <property type="project" value="TreeGrafter"/>
</dbReference>
<dbReference type="RefSeq" id="WP_207299270.1">
    <property type="nucleotide sequence ID" value="NZ_CP071444.1"/>
</dbReference>
<dbReference type="Gene3D" id="2.60.120.10">
    <property type="entry name" value="Jelly Rolls"/>
    <property type="match status" value="1"/>
</dbReference>
<dbReference type="PROSITE" id="PS51063">
    <property type="entry name" value="HTH_CRP_2"/>
    <property type="match status" value="1"/>
</dbReference>
<sequence length="230" mass="26565">MLKQYYPTLENNPLFADIDDYSIDQLLSCLQPKVRRYEKNEFIAIAGDPFTSIGIVLEGQVSVIKESATGNRIMISQLEPGEMYGEMIAFSNQEFYPVTVEAIKDTTVMELERNAIIGQCPRMCSWHKTLIQNMLKIVSNRALMLNKKVEYLSIKSMRGKLSAFFLDEYKRFNKETFQLNMNRNQLADYLNVSRPSMSREMAKLRDEGVIDFKKNKIRIADLEALSEMAE</sequence>
<dbReference type="SMART" id="SM00100">
    <property type="entry name" value="cNMP"/>
    <property type="match status" value="1"/>
</dbReference>
<feature type="domain" description="HTH crp-type" evidence="5">
    <location>
        <begin position="155"/>
        <end position="223"/>
    </location>
</feature>
<evidence type="ECO:0000256" key="3">
    <source>
        <dbReference type="ARBA" id="ARBA00023163"/>
    </source>
</evidence>
<evidence type="ECO:0000259" key="4">
    <source>
        <dbReference type="PROSITE" id="PS50042"/>
    </source>
</evidence>
<dbReference type="Pfam" id="PF00027">
    <property type="entry name" value="cNMP_binding"/>
    <property type="match status" value="1"/>
</dbReference>
<dbReference type="PANTHER" id="PTHR24567:SF58">
    <property type="entry name" value="CYCLIC AMP-BINDING REGULATORY PROTEIN"/>
    <property type="match status" value="1"/>
</dbReference>
<dbReference type="InterPro" id="IPR050397">
    <property type="entry name" value="Env_Response_Regulators"/>
</dbReference>
<organism evidence="6 7">
    <name type="scientific">Alkalibacter rhizosphaerae</name>
    <dbReference type="NCBI Taxonomy" id="2815577"/>
    <lineage>
        <taxon>Bacteria</taxon>
        <taxon>Bacillati</taxon>
        <taxon>Bacillota</taxon>
        <taxon>Clostridia</taxon>
        <taxon>Eubacteriales</taxon>
        <taxon>Eubacteriaceae</taxon>
        <taxon>Alkalibacter</taxon>
    </lineage>
</organism>
<evidence type="ECO:0000313" key="7">
    <source>
        <dbReference type="Proteomes" id="UP000663499"/>
    </source>
</evidence>
<dbReference type="GO" id="GO:0003700">
    <property type="term" value="F:DNA-binding transcription factor activity"/>
    <property type="evidence" value="ECO:0007669"/>
    <property type="project" value="TreeGrafter"/>
</dbReference>
<dbReference type="PANTHER" id="PTHR24567">
    <property type="entry name" value="CRP FAMILY TRANSCRIPTIONAL REGULATORY PROTEIN"/>
    <property type="match status" value="1"/>
</dbReference>
<keyword evidence="2" id="KW-0238">DNA-binding</keyword>
<keyword evidence="3" id="KW-0804">Transcription</keyword>
<name>A0A975AHE5_9FIRM</name>
<dbReference type="KEGG" id="alka:J0B03_08945"/>
<dbReference type="InterPro" id="IPR012318">
    <property type="entry name" value="HTH_CRP"/>
</dbReference>
<dbReference type="CDD" id="cd00038">
    <property type="entry name" value="CAP_ED"/>
    <property type="match status" value="1"/>
</dbReference>
<accession>A0A975AHE5</accession>
<dbReference type="PROSITE" id="PS50042">
    <property type="entry name" value="CNMP_BINDING_3"/>
    <property type="match status" value="1"/>
</dbReference>
<dbReference type="EMBL" id="CP071444">
    <property type="protein sequence ID" value="QSX07928.1"/>
    <property type="molecule type" value="Genomic_DNA"/>
</dbReference>
<evidence type="ECO:0000259" key="5">
    <source>
        <dbReference type="PROSITE" id="PS51063"/>
    </source>
</evidence>
<dbReference type="Proteomes" id="UP000663499">
    <property type="component" value="Chromosome"/>
</dbReference>
<reference evidence="6" key="1">
    <citation type="submission" date="2021-03" db="EMBL/GenBank/DDBJ databases">
        <title>Alkalibacter marinus sp. nov., isolated from tidal flat sediment.</title>
        <authorList>
            <person name="Namirimu T."/>
            <person name="Yang J.-A."/>
            <person name="Yang S.-H."/>
            <person name="Kim Y.-J."/>
            <person name="Kwon K.K."/>
        </authorList>
    </citation>
    <scope>NUCLEOTIDE SEQUENCE</scope>
    <source>
        <strain evidence="6">ES005</strain>
    </source>
</reference>
<proteinExistence type="predicted"/>
<dbReference type="InterPro" id="IPR018490">
    <property type="entry name" value="cNMP-bd_dom_sf"/>
</dbReference>
<keyword evidence="1" id="KW-0805">Transcription regulation</keyword>
<dbReference type="GO" id="GO:0003677">
    <property type="term" value="F:DNA binding"/>
    <property type="evidence" value="ECO:0007669"/>
    <property type="project" value="UniProtKB-KW"/>
</dbReference>
<evidence type="ECO:0000313" key="6">
    <source>
        <dbReference type="EMBL" id="QSX07928.1"/>
    </source>
</evidence>
<dbReference type="InterPro" id="IPR036390">
    <property type="entry name" value="WH_DNA-bd_sf"/>
</dbReference>
<protein>
    <submittedName>
        <fullName evidence="6">Crp/Fnr family transcriptional regulator</fullName>
    </submittedName>
</protein>
<keyword evidence="7" id="KW-1185">Reference proteome</keyword>
<dbReference type="SUPFAM" id="SSF46785">
    <property type="entry name" value="Winged helix' DNA-binding domain"/>
    <property type="match status" value="1"/>
</dbReference>
<dbReference type="InterPro" id="IPR000595">
    <property type="entry name" value="cNMP-bd_dom"/>
</dbReference>
<dbReference type="Pfam" id="PF13545">
    <property type="entry name" value="HTH_Crp_2"/>
    <property type="match status" value="1"/>
</dbReference>
<evidence type="ECO:0000256" key="1">
    <source>
        <dbReference type="ARBA" id="ARBA00023015"/>
    </source>
</evidence>
<gene>
    <name evidence="6" type="ORF">J0B03_08945</name>
</gene>
<dbReference type="InterPro" id="IPR014710">
    <property type="entry name" value="RmlC-like_jellyroll"/>
</dbReference>
<dbReference type="AlphaFoldDB" id="A0A975AHE5"/>
<evidence type="ECO:0000256" key="2">
    <source>
        <dbReference type="ARBA" id="ARBA00023125"/>
    </source>
</evidence>
<dbReference type="SMART" id="SM00419">
    <property type="entry name" value="HTH_CRP"/>
    <property type="match status" value="1"/>
</dbReference>
<feature type="domain" description="Cyclic nucleotide-binding" evidence="4">
    <location>
        <begin position="14"/>
        <end position="116"/>
    </location>
</feature>
<dbReference type="SUPFAM" id="SSF51206">
    <property type="entry name" value="cAMP-binding domain-like"/>
    <property type="match status" value="1"/>
</dbReference>